<dbReference type="OrthoDB" id="6429421at2759"/>
<dbReference type="Proteomes" id="UP000886998">
    <property type="component" value="Unassembled WGS sequence"/>
</dbReference>
<gene>
    <name evidence="1" type="ORF">TNIN_78781</name>
</gene>
<comment type="caution">
    <text evidence="1">The sequence shown here is derived from an EMBL/GenBank/DDBJ whole genome shotgun (WGS) entry which is preliminary data.</text>
</comment>
<sequence>MLEMTEDYGFCCYESLKRYILLKTLFVTDISQEISNFLEEMENPACFRVEFVAQKLSGYLFQDEFNRNAEMFDLSEIKFAEFLLSRCIRLCKEPDPPYFSFLLVAAFLKESVFHFFLKYKCFRILYIADFCLDILYDRVFFEVFESRDFYDNLKLFCEDFFNRFSSDSTSSPLQDTAFGNYWFHIVNERLNVIDDSFSLDEIEEVFQEVYSLESLGKREVWSILRETENAESAYFDAKKLLSF</sequence>
<protein>
    <submittedName>
        <fullName evidence="1">Uncharacterized protein</fullName>
    </submittedName>
</protein>
<name>A0A8X6YPX0_9ARAC</name>
<keyword evidence="2" id="KW-1185">Reference proteome</keyword>
<dbReference type="AlphaFoldDB" id="A0A8X6YPX0"/>
<dbReference type="EMBL" id="BMAV01020963">
    <property type="protein sequence ID" value="GFY74803.1"/>
    <property type="molecule type" value="Genomic_DNA"/>
</dbReference>
<proteinExistence type="predicted"/>
<evidence type="ECO:0000313" key="1">
    <source>
        <dbReference type="EMBL" id="GFY74803.1"/>
    </source>
</evidence>
<accession>A0A8X6YPX0</accession>
<evidence type="ECO:0000313" key="2">
    <source>
        <dbReference type="Proteomes" id="UP000886998"/>
    </source>
</evidence>
<reference evidence="1" key="1">
    <citation type="submission" date="2020-08" db="EMBL/GenBank/DDBJ databases">
        <title>Multicomponent nature underlies the extraordinary mechanical properties of spider dragline silk.</title>
        <authorList>
            <person name="Kono N."/>
            <person name="Nakamura H."/>
            <person name="Mori M."/>
            <person name="Yoshida Y."/>
            <person name="Ohtoshi R."/>
            <person name="Malay A.D."/>
            <person name="Moran D.A.P."/>
            <person name="Tomita M."/>
            <person name="Numata K."/>
            <person name="Arakawa K."/>
        </authorList>
    </citation>
    <scope>NUCLEOTIDE SEQUENCE</scope>
</reference>
<organism evidence="1 2">
    <name type="scientific">Trichonephila inaurata madagascariensis</name>
    <dbReference type="NCBI Taxonomy" id="2747483"/>
    <lineage>
        <taxon>Eukaryota</taxon>
        <taxon>Metazoa</taxon>
        <taxon>Ecdysozoa</taxon>
        <taxon>Arthropoda</taxon>
        <taxon>Chelicerata</taxon>
        <taxon>Arachnida</taxon>
        <taxon>Araneae</taxon>
        <taxon>Araneomorphae</taxon>
        <taxon>Entelegynae</taxon>
        <taxon>Araneoidea</taxon>
        <taxon>Nephilidae</taxon>
        <taxon>Trichonephila</taxon>
        <taxon>Trichonephila inaurata</taxon>
    </lineage>
</organism>